<dbReference type="AlphaFoldDB" id="A0A8S0WGR1"/>
<evidence type="ECO:0000259" key="7">
    <source>
        <dbReference type="PROSITE" id="PS51858"/>
    </source>
</evidence>
<evidence type="ECO:0000313" key="8">
    <source>
        <dbReference type="EMBL" id="CAA7269060.1"/>
    </source>
</evidence>
<evidence type="ECO:0000256" key="1">
    <source>
        <dbReference type="ARBA" id="ARBA00008140"/>
    </source>
</evidence>
<dbReference type="OrthoDB" id="21221at2759"/>
<dbReference type="GO" id="GO:0008233">
    <property type="term" value="F:peptidase activity"/>
    <property type="evidence" value="ECO:0007669"/>
    <property type="project" value="UniProtKB-KW"/>
</dbReference>
<evidence type="ECO:0000256" key="3">
    <source>
        <dbReference type="ARBA" id="ARBA00022801"/>
    </source>
</evidence>
<dbReference type="PROSITE" id="PS51858">
    <property type="entry name" value="PPPDE"/>
    <property type="match status" value="1"/>
</dbReference>
<dbReference type="Gene3D" id="3.40.30.10">
    <property type="entry name" value="Glutaredoxin"/>
    <property type="match status" value="1"/>
</dbReference>
<keyword evidence="4" id="KW-1015">Disulfide bond</keyword>
<dbReference type="InterPro" id="IPR042266">
    <property type="entry name" value="PPPDE_sf"/>
</dbReference>
<dbReference type="InterPro" id="IPR017937">
    <property type="entry name" value="Thioredoxin_CS"/>
</dbReference>
<proteinExistence type="inferred from homology"/>
<comment type="similarity">
    <text evidence="1">Belongs to the DeSI family.</text>
</comment>
<dbReference type="Proteomes" id="UP000467700">
    <property type="component" value="Unassembled WGS sequence"/>
</dbReference>
<accession>A0A8S0WGR1</accession>
<comment type="caution">
    <text evidence="8">The sequence shown here is derived from an EMBL/GenBank/DDBJ whole genome shotgun (WGS) entry which is preliminary data.</text>
</comment>
<evidence type="ECO:0000256" key="2">
    <source>
        <dbReference type="ARBA" id="ARBA00022670"/>
    </source>
</evidence>
<dbReference type="InterPro" id="IPR036249">
    <property type="entry name" value="Thioredoxin-like_sf"/>
</dbReference>
<feature type="domain" description="Thioredoxin" evidence="6">
    <location>
        <begin position="193"/>
        <end position="327"/>
    </location>
</feature>
<dbReference type="SUPFAM" id="SSF52833">
    <property type="entry name" value="Thioredoxin-like"/>
    <property type="match status" value="1"/>
</dbReference>
<dbReference type="PANTHER" id="PTHR46115">
    <property type="entry name" value="THIOREDOXIN-LIKE PROTEIN 1"/>
    <property type="match status" value="1"/>
</dbReference>
<feature type="region of interest" description="Disordered" evidence="5">
    <location>
        <begin position="154"/>
        <end position="180"/>
    </location>
</feature>
<dbReference type="PROSITE" id="PS00194">
    <property type="entry name" value="THIOREDOXIN_1"/>
    <property type="match status" value="1"/>
</dbReference>
<keyword evidence="2" id="KW-0645">Protease</keyword>
<evidence type="ECO:0000256" key="5">
    <source>
        <dbReference type="SAM" id="MobiDB-lite"/>
    </source>
</evidence>
<organism evidence="8 9">
    <name type="scientific">Cyclocybe aegerita</name>
    <name type="common">Black poplar mushroom</name>
    <name type="synonym">Agrocybe aegerita</name>
    <dbReference type="NCBI Taxonomy" id="1973307"/>
    <lineage>
        <taxon>Eukaryota</taxon>
        <taxon>Fungi</taxon>
        <taxon>Dikarya</taxon>
        <taxon>Basidiomycota</taxon>
        <taxon>Agaricomycotina</taxon>
        <taxon>Agaricomycetes</taxon>
        <taxon>Agaricomycetidae</taxon>
        <taxon>Agaricales</taxon>
        <taxon>Agaricineae</taxon>
        <taxon>Bolbitiaceae</taxon>
        <taxon>Cyclocybe</taxon>
    </lineage>
</organism>
<dbReference type="GO" id="GO:0006508">
    <property type="term" value="P:proteolysis"/>
    <property type="evidence" value="ECO:0007669"/>
    <property type="project" value="UniProtKB-KW"/>
</dbReference>
<evidence type="ECO:0000313" key="9">
    <source>
        <dbReference type="Proteomes" id="UP000467700"/>
    </source>
</evidence>
<feature type="compositionally biased region" description="Low complexity" evidence="5">
    <location>
        <begin position="160"/>
        <end position="180"/>
    </location>
</feature>
<evidence type="ECO:0000259" key="6">
    <source>
        <dbReference type="PROSITE" id="PS51352"/>
    </source>
</evidence>
<dbReference type="CDD" id="cd02947">
    <property type="entry name" value="TRX_family"/>
    <property type="match status" value="1"/>
</dbReference>
<dbReference type="SMART" id="SM01179">
    <property type="entry name" value="DUF862"/>
    <property type="match status" value="1"/>
</dbReference>
<sequence>MAPVKLYVYDLSNGLARQLSRQLTGRQIDGIWHTSVVVFGKEIFYGQGISITPPGRSHHGQPLQVFDMGETSLDEDTFNEYLQEMRDHYTADKVSTSFIDRKIRSNARTEFNCNSFTDDCVGFLTGQNIPAFIKDLPSDFLSTPFGAALRPTIDSMFRRPSPGTPSASMPSPSAAANASPDPQLAASILQAVASQAQAAPPQANGYVQATNSLTGPLHMITNPTSFRAFLKSHRAAVAFFTSETCPPCRMIEPIFERLSEEKGLHDGRTGAGFAKIDIDVGMGRNLAEEWRIRATPTFMFFLDGKKVDEMKGADANELRTQVDLLLFQAYPPHPHTAISLPAVQALSLNAIIFAQAPVFDTVLAKQQSFIDDQTSWPSSIQTKDQVKDTLSGVVLPYLKARFPSPVPDKSTKNLSSATPAILIAWAQATAAMAWPCRSNRYSL</sequence>
<gene>
    <name evidence="8" type="ORF">AAE3_LOCUS11317</name>
</gene>
<dbReference type="Gene3D" id="3.90.1720.30">
    <property type="entry name" value="PPPDE domains"/>
    <property type="match status" value="2"/>
</dbReference>
<feature type="domain" description="PPPDE" evidence="7">
    <location>
        <begin position="2"/>
        <end position="154"/>
    </location>
</feature>
<evidence type="ECO:0008006" key="10">
    <source>
        <dbReference type="Google" id="ProtNLM"/>
    </source>
</evidence>
<dbReference type="Pfam" id="PF00085">
    <property type="entry name" value="Thioredoxin"/>
    <property type="match status" value="1"/>
</dbReference>
<evidence type="ECO:0000256" key="4">
    <source>
        <dbReference type="ARBA" id="ARBA00023157"/>
    </source>
</evidence>
<dbReference type="InterPro" id="IPR013766">
    <property type="entry name" value="Thioredoxin_domain"/>
</dbReference>
<keyword evidence="9" id="KW-1185">Reference proteome</keyword>
<dbReference type="PROSITE" id="PS51352">
    <property type="entry name" value="THIOREDOXIN_2"/>
    <property type="match status" value="1"/>
</dbReference>
<name>A0A8S0WGR1_CYCAE</name>
<dbReference type="InterPro" id="IPR008580">
    <property type="entry name" value="PPPDE_dom"/>
</dbReference>
<reference evidence="8 9" key="1">
    <citation type="submission" date="2020-01" db="EMBL/GenBank/DDBJ databases">
        <authorList>
            <person name="Gupta K D."/>
        </authorList>
    </citation>
    <scope>NUCLEOTIDE SEQUENCE [LARGE SCALE GENOMIC DNA]</scope>
</reference>
<dbReference type="Pfam" id="PF05903">
    <property type="entry name" value="Peptidase_C97"/>
    <property type="match status" value="1"/>
</dbReference>
<protein>
    <recommendedName>
        <fullName evidence="10">Thioredoxin domain-containing protein</fullName>
    </recommendedName>
</protein>
<keyword evidence="3" id="KW-0378">Hydrolase</keyword>
<dbReference type="EMBL" id="CACVBS010000074">
    <property type="protein sequence ID" value="CAA7269060.1"/>
    <property type="molecule type" value="Genomic_DNA"/>
</dbReference>